<accession>F0XXZ5</accession>
<evidence type="ECO:0000313" key="2">
    <source>
        <dbReference type="EMBL" id="EGB12261.1"/>
    </source>
</evidence>
<keyword evidence="3" id="KW-1185">Reference proteome</keyword>
<dbReference type="GeneID" id="20227890"/>
<dbReference type="EMBL" id="GL833121">
    <property type="protein sequence ID" value="EGB12261.1"/>
    <property type="molecule type" value="Genomic_DNA"/>
</dbReference>
<dbReference type="Gene3D" id="3.50.70.10">
    <property type="match status" value="1"/>
</dbReference>
<feature type="chain" id="PRO_5003262537" evidence="1">
    <location>
        <begin position="22"/>
        <end position="507"/>
    </location>
</feature>
<protein>
    <submittedName>
        <fullName evidence="2">Uncharacterized protein</fullName>
    </submittedName>
</protein>
<dbReference type="RefSeq" id="XP_009033329.1">
    <property type="nucleotide sequence ID" value="XM_009035081.1"/>
</dbReference>
<organism evidence="3">
    <name type="scientific">Aureococcus anophagefferens</name>
    <name type="common">Harmful bloom alga</name>
    <dbReference type="NCBI Taxonomy" id="44056"/>
    <lineage>
        <taxon>Eukaryota</taxon>
        <taxon>Sar</taxon>
        <taxon>Stramenopiles</taxon>
        <taxon>Ochrophyta</taxon>
        <taxon>Pelagophyceae</taxon>
        <taxon>Pelagomonadales</taxon>
        <taxon>Pelagomonadaceae</taxon>
        <taxon>Aureococcus</taxon>
    </lineage>
</organism>
<dbReference type="PANTHER" id="PTHR47698">
    <property type="entry name" value="FATTY-ACID-BINDING PROTEIN 3, CHLOROPLASTIC"/>
    <property type="match status" value="1"/>
</dbReference>
<dbReference type="InParanoid" id="F0XXZ5"/>
<proteinExistence type="predicted"/>
<evidence type="ECO:0000256" key="1">
    <source>
        <dbReference type="SAM" id="SignalP"/>
    </source>
</evidence>
<keyword evidence="1" id="KW-0732">Signal</keyword>
<dbReference type="KEGG" id="aaf:AURANDRAFT_70723"/>
<dbReference type="PANTHER" id="PTHR47698:SF2">
    <property type="entry name" value="FATTY-ACID-BINDING PROTEIN 3, CHLOROPLASTIC"/>
    <property type="match status" value="1"/>
</dbReference>
<dbReference type="PROSITE" id="PS51257">
    <property type="entry name" value="PROKAR_LIPOPROTEIN"/>
    <property type="match status" value="1"/>
</dbReference>
<sequence length="507" mass="54042">MAASRTQRCVLLLASLVACSAVKELSTGFDFPRKHKLGALRSLGVRKKGPIKVYAVGMYEDMFKAPGFVLKMSMGVGAEKMTNALVDAIKPRCSDAPALDKFSELMLTGLPDGCKKNMELCFGTSGGKLALSVGGKAVGSVASKPLAKAFAGVYCDRNADVANQIKPKLKLTTSVGCRQAETLNRRIRSGSGAGMVGSRRGVHRFEGLTQRRGASTCYLQQLPEHVFAQNICRNLNAWGFASCGTCCTWLKEAVLDDDDAWARRLRASDTLLQRYSPSAIAVEFVDCRVRSSQLWAQVYDDGGALCAGDTQREASSRVEASRFARVVALTASLHDVEAAGDEGDLGVLYGVACGLASLAAPWELAALIDDDARPLARAAALFGAFLRCVDRTLSPIEAMAPLGDEALVAAATRAAATSCTYRAKVWGLGGLQLYRLRDSVHSARETSSLLARGVLYHIGDAARRAAVDASLDASQRAVAFLCFVKANVGRPRPSGIKRPVLIVSDPE</sequence>
<dbReference type="OrthoDB" id="18193at2759"/>
<name>F0XXZ5_AURAN</name>
<reference evidence="2 3" key="1">
    <citation type="journal article" date="2011" name="Proc. Natl. Acad. Sci. U.S.A.">
        <title>Niche of harmful alga Aureococcus anophagefferens revealed through ecogenomics.</title>
        <authorList>
            <person name="Gobler C.J."/>
            <person name="Berry D.L."/>
            <person name="Dyhrman S.T."/>
            <person name="Wilhelm S.W."/>
            <person name="Salamov A."/>
            <person name="Lobanov A.V."/>
            <person name="Zhang Y."/>
            <person name="Collier J.L."/>
            <person name="Wurch L.L."/>
            <person name="Kustka A.B."/>
            <person name="Dill B.D."/>
            <person name="Shah M."/>
            <person name="VerBerkmoes N.C."/>
            <person name="Kuo A."/>
            <person name="Terry A."/>
            <person name="Pangilinan J."/>
            <person name="Lindquist E.A."/>
            <person name="Lucas S."/>
            <person name="Paulsen I.T."/>
            <person name="Hattenrath-Lehmann T.K."/>
            <person name="Talmage S.C."/>
            <person name="Walker E.A."/>
            <person name="Koch F."/>
            <person name="Burson A.M."/>
            <person name="Marcoval M.A."/>
            <person name="Tang Y.Z."/>
            <person name="Lecleir G.R."/>
            <person name="Coyne K.J."/>
            <person name="Berg G.M."/>
            <person name="Bertrand E.M."/>
            <person name="Saito M.A."/>
            <person name="Gladyshev V.N."/>
            <person name="Grigoriev I.V."/>
        </authorList>
    </citation>
    <scope>NUCLEOTIDE SEQUENCE [LARGE SCALE GENOMIC DNA]</scope>
    <source>
        <strain evidence="3">CCMP 1984</strain>
    </source>
</reference>
<dbReference type="AlphaFoldDB" id="F0XXZ5"/>
<dbReference type="InterPro" id="IPR016088">
    <property type="entry name" value="Chalcone_isomerase_3-sand"/>
</dbReference>
<evidence type="ECO:0000313" key="3">
    <source>
        <dbReference type="Proteomes" id="UP000002729"/>
    </source>
</evidence>
<gene>
    <name evidence="2" type="ORF">AURANDRAFT_70723</name>
</gene>
<feature type="signal peptide" evidence="1">
    <location>
        <begin position="1"/>
        <end position="21"/>
    </location>
</feature>
<dbReference type="Proteomes" id="UP000002729">
    <property type="component" value="Unassembled WGS sequence"/>
</dbReference>